<reference evidence="2 3" key="1">
    <citation type="journal article" date="2014" name="J. Biotechnol.">
        <title>Complete genome sequence of the actinobacterium Actinoplanes friuliensis HAG 010964, producer of the lipopeptide antibiotic friulimycin.</title>
        <authorList>
            <person name="Ruckert C."/>
            <person name="Szczepanowski R."/>
            <person name="Albersmeier A."/>
            <person name="Goesmann A."/>
            <person name="Fischer N."/>
            <person name="Steinkamper A."/>
            <person name="Puhler A."/>
            <person name="Biener R."/>
            <person name="Schwartz D."/>
            <person name="Kalinowski J."/>
        </authorList>
    </citation>
    <scope>NUCLEOTIDE SEQUENCE [LARGE SCALE GENOMIC DNA]</scope>
    <source>
        <strain evidence="2 3">DSM 7358</strain>
    </source>
</reference>
<dbReference type="Gene3D" id="1.10.260.40">
    <property type="entry name" value="lambda repressor-like DNA-binding domains"/>
    <property type="match status" value="1"/>
</dbReference>
<proteinExistence type="predicted"/>
<dbReference type="SUPFAM" id="SSF47413">
    <property type="entry name" value="lambda repressor-like DNA-binding domains"/>
    <property type="match status" value="1"/>
</dbReference>
<dbReference type="PANTHER" id="PTHR35010:SF2">
    <property type="entry name" value="BLL4672 PROTEIN"/>
    <property type="match status" value="1"/>
</dbReference>
<evidence type="ECO:0000313" key="3">
    <source>
        <dbReference type="Proteomes" id="UP000017746"/>
    </source>
</evidence>
<dbReference type="Proteomes" id="UP000017746">
    <property type="component" value="Chromosome"/>
</dbReference>
<dbReference type="EMBL" id="CP006272">
    <property type="protein sequence ID" value="AGZ40993.1"/>
    <property type="molecule type" value="Genomic_DNA"/>
</dbReference>
<dbReference type="SMART" id="SM00530">
    <property type="entry name" value="HTH_XRE"/>
    <property type="match status" value="1"/>
</dbReference>
<gene>
    <name evidence="2" type="ORF">AFR_13535</name>
</gene>
<dbReference type="KEGG" id="afs:AFR_13535"/>
<name>U5VVG2_9ACTN</name>
<dbReference type="Gene3D" id="3.30.450.180">
    <property type="match status" value="1"/>
</dbReference>
<evidence type="ECO:0000259" key="1">
    <source>
        <dbReference type="PROSITE" id="PS50943"/>
    </source>
</evidence>
<keyword evidence="3" id="KW-1185">Reference proteome</keyword>
<dbReference type="STRING" id="1246995.AFR_13535"/>
<dbReference type="AlphaFoldDB" id="U5VVG2"/>
<dbReference type="OrthoDB" id="3806821at2"/>
<dbReference type="PROSITE" id="PS50943">
    <property type="entry name" value="HTH_CROC1"/>
    <property type="match status" value="1"/>
</dbReference>
<dbReference type="InterPro" id="IPR041413">
    <property type="entry name" value="MLTR_LBD"/>
</dbReference>
<dbReference type="Pfam" id="PF17765">
    <property type="entry name" value="MLTR_LBD"/>
    <property type="match status" value="1"/>
</dbReference>
<evidence type="ECO:0000313" key="2">
    <source>
        <dbReference type="EMBL" id="AGZ40993.1"/>
    </source>
</evidence>
<dbReference type="CDD" id="cd00093">
    <property type="entry name" value="HTH_XRE"/>
    <property type="match status" value="1"/>
</dbReference>
<dbReference type="GO" id="GO:0003677">
    <property type="term" value="F:DNA binding"/>
    <property type="evidence" value="ECO:0007669"/>
    <property type="project" value="InterPro"/>
</dbReference>
<feature type="domain" description="HTH cro/C1-type" evidence="1">
    <location>
        <begin position="34"/>
        <end position="81"/>
    </location>
</feature>
<dbReference type="PATRIC" id="fig|1246995.3.peg.2748"/>
<dbReference type="HOGENOM" id="CLU_057862_1_0_11"/>
<dbReference type="eggNOG" id="COG1396">
    <property type="taxonomic scope" value="Bacteria"/>
</dbReference>
<dbReference type="InterPro" id="IPR010982">
    <property type="entry name" value="Lambda_DNA-bd_dom_sf"/>
</dbReference>
<sequence length="275" mass="29814">MATTALGDFLRLHRPKVTPADANLVTSGVRRVPGLRREEVALLAGMSADYYVRLEQGRERHPSAQVLEALARTLRLDPDAREHLHRLAGLSPRAHPLAATERADPQLRRLLDMWPENPALVLGRAYDVLAANQLGTALFGATGNLAFKVFLEPAARTFYPDWPDVAAHTAAGLRLAWGVAPNDPVLVRVVDTLLARSPDFGALWARQDARGKTSQTKNLLHPEVGPLTLAMQTFDVRAAPGQQLVVYHAEPGSPDAEALTLLGTLEATRIAVPPA</sequence>
<accession>U5VVG2</accession>
<dbReference type="RefSeq" id="WP_023361052.1">
    <property type="nucleotide sequence ID" value="NC_022657.1"/>
</dbReference>
<dbReference type="Pfam" id="PF13560">
    <property type="entry name" value="HTH_31"/>
    <property type="match status" value="1"/>
</dbReference>
<dbReference type="InterPro" id="IPR001387">
    <property type="entry name" value="Cro/C1-type_HTH"/>
</dbReference>
<organism evidence="2 3">
    <name type="scientific">Actinoplanes friuliensis DSM 7358</name>
    <dbReference type="NCBI Taxonomy" id="1246995"/>
    <lineage>
        <taxon>Bacteria</taxon>
        <taxon>Bacillati</taxon>
        <taxon>Actinomycetota</taxon>
        <taxon>Actinomycetes</taxon>
        <taxon>Micromonosporales</taxon>
        <taxon>Micromonosporaceae</taxon>
        <taxon>Actinoplanes</taxon>
    </lineage>
</organism>
<dbReference type="PANTHER" id="PTHR35010">
    <property type="entry name" value="BLL4672 PROTEIN-RELATED"/>
    <property type="match status" value="1"/>
</dbReference>
<protein>
    <submittedName>
        <fullName evidence="2">Helix-turn-helix domain-containing protein</fullName>
    </submittedName>
</protein>